<feature type="transmembrane region" description="Helical" evidence="2">
    <location>
        <begin position="656"/>
        <end position="673"/>
    </location>
</feature>
<feature type="compositionally biased region" description="Polar residues" evidence="1">
    <location>
        <begin position="455"/>
        <end position="467"/>
    </location>
</feature>
<feature type="domain" description="Transglutaminase-like" evidence="3">
    <location>
        <begin position="1113"/>
        <end position="1182"/>
    </location>
</feature>
<dbReference type="SUPFAM" id="SSF54001">
    <property type="entry name" value="Cysteine proteinases"/>
    <property type="match status" value="1"/>
</dbReference>
<dbReference type="Gene3D" id="3.10.620.30">
    <property type="match status" value="1"/>
</dbReference>
<dbReference type="PANTHER" id="PTHR42736:SF1">
    <property type="entry name" value="PROTEIN-GLUTAMINE GAMMA-GLUTAMYLTRANSFERASE"/>
    <property type="match status" value="1"/>
</dbReference>
<dbReference type="EMBL" id="CP129682">
    <property type="protein sequence ID" value="XDS48234.1"/>
    <property type="molecule type" value="Genomic_DNA"/>
</dbReference>
<dbReference type="KEGG" id="bfk:QN062_03805"/>
<dbReference type="InterPro" id="IPR002881">
    <property type="entry name" value="DUF58"/>
</dbReference>
<dbReference type="PANTHER" id="PTHR42736">
    <property type="entry name" value="PROTEIN-GLUTAMINE GAMMA-GLUTAMYLTRANSFERASE"/>
    <property type="match status" value="1"/>
</dbReference>
<dbReference type="EMBL" id="CP129683">
    <property type="protein sequence ID" value="XDS51303.1"/>
    <property type="molecule type" value="Genomic_DNA"/>
</dbReference>
<keyword evidence="2" id="KW-0812">Transmembrane</keyword>
<name>A0AB39UH32_9BIFI</name>
<dbReference type="Pfam" id="PF01841">
    <property type="entry name" value="Transglut_core"/>
    <property type="match status" value="1"/>
</dbReference>
<organism evidence="5">
    <name type="scientific">Bifidobacterium fermentum</name>
    <dbReference type="NCBI Taxonomy" id="3059035"/>
    <lineage>
        <taxon>Bacteria</taxon>
        <taxon>Bacillati</taxon>
        <taxon>Actinomycetota</taxon>
        <taxon>Actinomycetes</taxon>
        <taxon>Bifidobacteriales</taxon>
        <taxon>Bifidobacteriaceae</taxon>
        <taxon>Bifidobacterium</taxon>
    </lineage>
</organism>
<accession>A0AB39UH32</accession>
<dbReference type="SMART" id="SM00460">
    <property type="entry name" value="TGc"/>
    <property type="match status" value="1"/>
</dbReference>
<gene>
    <name evidence="6" type="ORF">QN062_03805</name>
    <name evidence="5" type="ORF">QN216_07820</name>
    <name evidence="4" type="ORF">QN217_02640</name>
</gene>
<dbReference type="InterPro" id="IPR052901">
    <property type="entry name" value="Bact_TGase-like"/>
</dbReference>
<dbReference type="Pfam" id="PF11992">
    <property type="entry name" value="TgpA_N"/>
    <property type="match status" value="1"/>
</dbReference>
<feature type="transmembrane region" description="Helical" evidence="2">
    <location>
        <begin position="1251"/>
        <end position="1271"/>
    </location>
</feature>
<evidence type="ECO:0000256" key="2">
    <source>
        <dbReference type="SAM" id="Phobius"/>
    </source>
</evidence>
<feature type="compositionally biased region" description="Basic and acidic residues" evidence="1">
    <location>
        <begin position="389"/>
        <end position="398"/>
    </location>
</feature>
<feature type="compositionally biased region" description="Low complexity" evidence="1">
    <location>
        <begin position="1186"/>
        <end position="1230"/>
    </location>
</feature>
<feature type="transmembrane region" description="Helical" evidence="2">
    <location>
        <begin position="546"/>
        <end position="564"/>
    </location>
</feature>
<feature type="transmembrane region" description="Helical" evidence="2">
    <location>
        <begin position="703"/>
        <end position="720"/>
    </location>
</feature>
<dbReference type="RefSeq" id="WP_369342267.1">
    <property type="nucleotide sequence ID" value="NZ_CP129675.1"/>
</dbReference>
<feature type="transmembrane region" description="Helical" evidence="2">
    <location>
        <begin position="576"/>
        <end position="595"/>
    </location>
</feature>
<keyword evidence="2" id="KW-0472">Membrane</keyword>
<feature type="transmembrane region" description="Helical" evidence="2">
    <location>
        <begin position="741"/>
        <end position="769"/>
    </location>
</feature>
<evidence type="ECO:0000313" key="6">
    <source>
        <dbReference type="EMBL" id="XDS51303.1"/>
    </source>
</evidence>
<feature type="compositionally biased region" description="Basic and acidic residues" evidence="1">
    <location>
        <begin position="468"/>
        <end position="477"/>
    </location>
</feature>
<protein>
    <submittedName>
        <fullName evidence="5">TransglutaminaseTgpA domain-containing protein</fullName>
    </submittedName>
</protein>
<proteinExistence type="predicted"/>
<dbReference type="Pfam" id="PF01882">
    <property type="entry name" value="DUF58"/>
    <property type="match status" value="1"/>
</dbReference>
<feature type="transmembrane region" description="Helical" evidence="2">
    <location>
        <begin position="516"/>
        <end position="540"/>
    </location>
</feature>
<dbReference type="InterPro" id="IPR002931">
    <property type="entry name" value="Transglutaminase-like"/>
</dbReference>
<dbReference type="EMBL" id="CP129675">
    <property type="protein sequence ID" value="XDS47060.1"/>
    <property type="molecule type" value="Genomic_DNA"/>
</dbReference>
<sequence>MMNVIRSACRSWRSKVIHRWHAHGSVRPTAGGALVAAVAAALTFFGLMLDDRSLMASSVAAWLIVIASLALVGMQRKLLTSSCIRDPAAAMPDVDGVSRMIVLNVSSRMRRLVLPRAVMAGSQWESLDQHGATVERIVGPIPPIRGLYRLNSSVVVWLDPFGIWRMRAILRDVHDEFLVLPDVRTRSMQRTRVLSGFASGNSQAESFNGVRAYMQGDSPRTIAWKYTAHRGELMTRESSREIPATVLVLLDMGDDHLESCIVQALMLCNRSMPSDARIGVSDGRIIAEAGEAANRFLASLQAAGLGDANASGRGTDDIVAHGVTDSVRRFHGDEDPGQGEPPIFDESNPALRDFNRLIVLTSSSERSRLETGLRRSVFSDRYEVIHVQPDDKVEHDPQLRLIHAGGGGKDAGGGPRRSDAAKIDSEVAASGRRSSLRAEPFMGVVAHRHDALNSGRRNGTFSASPQEPSRDLSHDESPAAALPRSGESGDRQVSNGGRSMRALRGQARSSALNARIVQLMTVLALWCVFLATLQSVTAVIEAQGAWRWYVAAAFSVLSIEIAIAPSSLSRSLLRTGVDCALFLVSGVLVADMRIYQAHGVWLFEQAQTVTETAADGVRHSVEMPSGLSTAWTALADGFNGMYEQYPPVRVDADADALIIMIATLTLMLLRCLMTQVQASPLLAVFPIVAMSFSYLVVGASPQWWVLFAVLLSGLTLLWTTKRPIVPPPGKQTQHHRASRPSEWLGAGGIDVFAPVPTAVCACMAAIAIMTTPLSLALAQRVSIGYGDAPGLFSSQTISPLIDLKRNLQGGSAATVFTYTSDRALYMRMSTLGNFNGDTWSFNLNASGNDDYGSSGQTAAGGGIYGSQRDASSSPFSTSSDRLTLLARMASLSVFGGDYLEDDLQSSSIDIKSLSSSFLPVPGIGLRFTGAADSSSWLTRYDGSLFTNDSGSKDGTRYGVSSVYLRPIQKTSDFFEIGDVQEEMKQVLAELTQDVNEMGEGSNGGGGDSSQSSSASSTLNLFRSRLRTLSADDTGEGRRLRQYYGSLPESLPKDAQAVVDRARSQGVSTDGANAEQEIEAMRYLVGYFNTSGFTYSLDAPDGNGRGNMQIIGDFLKTKSGYCIHYASALAVLGRAMGLSTRMVLGYNAGTEKRGTHTVTADQLHAWVETYIDGIGWVPFDVTPASDASSAAEETTPAEASSSSSSTSSVAATPTASSTSSAQSASPSESSSGVRDDGRNAGKRSDAGISSRAWLISTLVLAAVIAAIGPSTLRHLQRRRRFRSIQTHPLPDTPATAMVMWQELVATAIDAGLRWTAQATDLDIAETVADAVSRQDDGAAADIRELYGLAAAAAYGGKTPDGTPPTLNDLDLRKMIQAVLEVRKRETGLLARCRIAAGWIFPRSLLHPRG</sequence>
<evidence type="ECO:0000313" key="5">
    <source>
        <dbReference type="EMBL" id="XDS48234.1"/>
    </source>
</evidence>
<feature type="region of interest" description="Disordered" evidence="1">
    <location>
        <begin position="1186"/>
        <end position="1243"/>
    </location>
</feature>
<feature type="region of interest" description="Disordered" evidence="1">
    <location>
        <begin position="995"/>
        <end position="1016"/>
    </location>
</feature>
<dbReference type="InterPro" id="IPR038765">
    <property type="entry name" value="Papain-like_cys_pep_sf"/>
</dbReference>
<feature type="compositionally biased region" description="Basic and acidic residues" evidence="1">
    <location>
        <begin position="416"/>
        <end position="425"/>
    </location>
</feature>
<feature type="transmembrane region" description="Helical" evidence="2">
    <location>
        <begin position="29"/>
        <end position="48"/>
    </location>
</feature>
<feature type="compositionally biased region" description="Basic and acidic residues" evidence="1">
    <location>
        <begin position="1232"/>
        <end position="1243"/>
    </location>
</feature>
<feature type="transmembrane region" description="Helical" evidence="2">
    <location>
        <begin position="54"/>
        <end position="72"/>
    </location>
</feature>
<keyword evidence="2" id="KW-1133">Transmembrane helix</keyword>
<evidence type="ECO:0000259" key="3">
    <source>
        <dbReference type="SMART" id="SM00460"/>
    </source>
</evidence>
<reference evidence="5" key="1">
    <citation type="submission" date="2023-07" db="EMBL/GenBank/DDBJ databases">
        <title>Bifidobacterium aquikefiriaerophilum sp. nov. and Bifidobacterium eccum sp. nov., isolated from water kefir.</title>
        <authorList>
            <person name="Breselge S."/>
            <person name="Bellassi P."/>
            <person name="Barcenilla C."/>
            <person name="Alvarez-Ordonez A."/>
            <person name="Morelli L."/>
            <person name="Cotter P.D."/>
        </authorList>
    </citation>
    <scope>NUCLEOTIDE SEQUENCE</scope>
    <source>
        <strain evidence="6">WK012_4_13</strain>
        <strain evidence="5">WK013_4_14</strain>
        <strain evidence="4">WK048_4_13</strain>
    </source>
</reference>
<feature type="region of interest" description="Disordered" evidence="1">
    <location>
        <begin position="389"/>
        <end position="434"/>
    </location>
</feature>
<evidence type="ECO:0000256" key="1">
    <source>
        <dbReference type="SAM" id="MobiDB-lite"/>
    </source>
</evidence>
<feature type="transmembrane region" description="Helical" evidence="2">
    <location>
        <begin position="680"/>
        <end position="697"/>
    </location>
</feature>
<evidence type="ECO:0000313" key="4">
    <source>
        <dbReference type="EMBL" id="XDS47060.1"/>
    </source>
</evidence>
<dbReference type="InterPro" id="IPR021878">
    <property type="entry name" value="TgpA_N"/>
</dbReference>
<feature type="compositionally biased region" description="Gly residues" evidence="1">
    <location>
        <begin position="404"/>
        <end position="415"/>
    </location>
</feature>
<feature type="region of interest" description="Disordered" evidence="1">
    <location>
        <begin position="452"/>
        <end position="497"/>
    </location>
</feature>